<name>A0A383BNU4_9ZZZZ</name>
<reference evidence="1" key="1">
    <citation type="submission" date="2018-05" db="EMBL/GenBank/DDBJ databases">
        <authorList>
            <person name="Lanie J.A."/>
            <person name="Ng W.-L."/>
            <person name="Kazmierczak K.M."/>
            <person name="Andrzejewski T.M."/>
            <person name="Davidsen T.M."/>
            <person name="Wayne K.J."/>
            <person name="Tettelin H."/>
            <person name="Glass J.I."/>
            <person name="Rusch D."/>
            <person name="Podicherti R."/>
            <person name="Tsui H.-C.T."/>
            <person name="Winkler M.E."/>
        </authorList>
    </citation>
    <scope>NUCLEOTIDE SEQUENCE</scope>
</reference>
<organism evidence="1">
    <name type="scientific">marine metagenome</name>
    <dbReference type="NCBI Taxonomy" id="408172"/>
    <lineage>
        <taxon>unclassified sequences</taxon>
        <taxon>metagenomes</taxon>
        <taxon>ecological metagenomes</taxon>
    </lineage>
</organism>
<dbReference type="EMBL" id="UINC01201928">
    <property type="protein sequence ID" value="SVE21490.1"/>
    <property type="molecule type" value="Genomic_DNA"/>
</dbReference>
<accession>A0A383BNU4</accession>
<dbReference type="AlphaFoldDB" id="A0A383BNU4"/>
<protein>
    <submittedName>
        <fullName evidence="1">Uncharacterized protein</fullName>
    </submittedName>
</protein>
<sequence length="25" mass="3093">MTIKEIKKINKEIITESDEYIKRIR</sequence>
<evidence type="ECO:0000313" key="1">
    <source>
        <dbReference type="EMBL" id="SVE21490.1"/>
    </source>
</evidence>
<proteinExistence type="predicted"/>
<gene>
    <name evidence="1" type="ORF">METZ01_LOCUS474344</name>
</gene>